<dbReference type="Gene3D" id="2.60.120.200">
    <property type="match status" value="1"/>
</dbReference>
<dbReference type="OrthoDB" id="192832at2759"/>
<dbReference type="GeneID" id="18816365"/>
<dbReference type="SUPFAM" id="SSF49899">
    <property type="entry name" value="Concanavalin A-like lectins/glucanases"/>
    <property type="match status" value="1"/>
</dbReference>
<accession>F8NQ76</accession>
<evidence type="ECO:0000259" key="2">
    <source>
        <dbReference type="PROSITE" id="PS51762"/>
    </source>
</evidence>
<evidence type="ECO:0000313" key="3">
    <source>
        <dbReference type="EMBL" id="EGO26060.1"/>
    </source>
</evidence>
<dbReference type="PROSITE" id="PS51762">
    <property type="entry name" value="GH16_2"/>
    <property type="match status" value="1"/>
</dbReference>
<feature type="signal peptide" evidence="1">
    <location>
        <begin position="1"/>
        <end position="19"/>
    </location>
</feature>
<evidence type="ECO:0000256" key="1">
    <source>
        <dbReference type="SAM" id="SignalP"/>
    </source>
</evidence>
<dbReference type="InterPro" id="IPR000757">
    <property type="entry name" value="Beta-glucanase-like"/>
</dbReference>
<feature type="domain" description="GH16" evidence="2">
    <location>
        <begin position="36"/>
        <end position="290"/>
    </location>
</feature>
<proteinExistence type="predicted"/>
<dbReference type="RefSeq" id="XP_007316233.1">
    <property type="nucleotide sequence ID" value="XM_007316171.1"/>
</dbReference>
<dbReference type="GO" id="GO:0009251">
    <property type="term" value="P:glucan catabolic process"/>
    <property type="evidence" value="ECO:0007669"/>
    <property type="project" value="TreeGrafter"/>
</dbReference>
<organism>
    <name type="scientific">Serpula lacrymans var. lacrymans (strain S7.9)</name>
    <name type="common">Dry rot fungus</name>
    <dbReference type="NCBI Taxonomy" id="578457"/>
    <lineage>
        <taxon>Eukaryota</taxon>
        <taxon>Fungi</taxon>
        <taxon>Dikarya</taxon>
        <taxon>Basidiomycota</taxon>
        <taxon>Agaricomycotina</taxon>
        <taxon>Agaricomycetes</taxon>
        <taxon>Agaricomycetidae</taxon>
        <taxon>Boletales</taxon>
        <taxon>Coniophorineae</taxon>
        <taxon>Serpulaceae</taxon>
        <taxon>Serpula</taxon>
    </lineage>
</organism>
<dbReference type="AlphaFoldDB" id="F8NQ76"/>
<keyword evidence="3" id="KW-0378">Hydrolase</keyword>
<protein>
    <submittedName>
        <fullName evidence="3">Glycoside hydrolase family 16 protein</fullName>
    </submittedName>
</protein>
<dbReference type="PANTHER" id="PTHR10963">
    <property type="entry name" value="GLYCOSYL HYDROLASE-RELATED"/>
    <property type="match status" value="1"/>
</dbReference>
<gene>
    <name evidence="3" type="ORF">SERLADRAFT_447340</name>
</gene>
<feature type="chain" id="PRO_5003376190" evidence="1">
    <location>
        <begin position="20"/>
        <end position="326"/>
    </location>
</feature>
<dbReference type="InterPro" id="IPR050546">
    <property type="entry name" value="Glycosyl_Hydrlase_16"/>
</dbReference>
<keyword evidence="1" id="KW-0732">Signal</keyword>
<dbReference type="EMBL" id="GL945432">
    <property type="protein sequence ID" value="EGO26060.1"/>
    <property type="molecule type" value="Genomic_DNA"/>
</dbReference>
<dbReference type="Proteomes" id="UP000008064">
    <property type="component" value="Unassembled WGS sequence"/>
</dbReference>
<dbReference type="PANTHER" id="PTHR10963:SF24">
    <property type="entry name" value="GLYCOSIDASE C21B10.07-RELATED"/>
    <property type="match status" value="1"/>
</dbReference>
<sequence>MRTTGYAALLCWFISSAVSLYTKKGSFIGSDFLTAFEWDTFDDPTHGRVNYVDQQTALSKNLTIASEGKFIMRADYTDIVISGSRGRDSIRIHSKNAYDDAIFILDLSHMPEGCATWPAFWTLSQLGPWPNGGEIDIIEGVNLQNHNLASMHTTPNCTMSNPSTMQSTDCNAAVNNNQGCGVSFSDSYALGTDSSYGSGFNLLGGGWYAMQKDPEAGINVWFWPRNDISVPVDVRDSTVPFVGPTTWGSPQARFQTGQYCDYETHFDAHEIVFDLTFCGDWAGSVFPSSGCSPMSCADFVDQNPSAFTNAYWEINSLIIYTKDTSS</sequence>
<dbReference type="InterPro" id="IPR013320">
    <property type="entry name" value="ConA-like_dom_sf"/>
</dbReference>
<dbReference type="CDD" id="cd02181">
    <property type="entry name" value="GH16_fungal_Lam16A_glucanase"/>
    <property type="match status" value="1"/>
</dbReference>
<dbReference type="Pfam" id="PF26113">
    <property type="entry name" value="GH16_XgeA"/>
    <property type="match status" value="1"/>
</dbReference>
<reference evidence="3" key="1">
    <citation type="submission" date="2011-04" db="EMBL/GenBank/DDBJ databases">
        <title>Evolution of plant cell wall degrading machinery underlies the functional diversity of forest fungi.</title>
        <authorList>
            <consortium name="US DOE Joint Genome Institute (JGI-PGF)"/>
            <person name="Eastwood D.C."/>
            <person name="Floudas D."/>
            <person name="Binder M."/>
            <person name="Majcherczyk A."/>
            <person name="Schneider P."/>
            <person name="Aerts A."/>
            <person name="Asiegbu F.O."/>
            <person name="Baker S.E."/>
            <person name="Barry K."/>
            <person name="Bendiksby M."/>
            <person name="Blumentritt M."/>
            <person name="Coutinho P.M."/>
            <person name="Cullen D."/>
            <person name="Cullen D."/>
            <person name="Gathman A."/>
            <person name="Goodell B."/>
            <person name="Henrissat B."/>
            <person name="Ihrmark K."/>
            <person name="Kauserud H."/>
            <person name="Kohler A."/>
            <person name="LaButti K."/>
            <person name="Lapidus A."/>
            <person name="Lavin J.L."/>
            <person name="Lee Y.-H."/>
            <person name="Lindquist E."/>
            <person name="Lilly W."/>
            <person name="Lucas S."/>
            <person name="Morin E."/>
            <person name="Murat C."/>
            <person name="Oguiza J.A."/>
            <person name="Park J."/>
            <person name="Pisabarro A.G."/>
            <person name="Riley R."/>
            <person name="Rosling A."/>
            <person name="Salamov A."/>
            <person name="Schmidt O."/>
            <person name="Schmutz J."/>
            <person name="Skrede I."/>
            <person name="Stenlid J."/>
            <person name="Wiebenga A."/>
            <person name="Xie X."/>
            <person name="Kues U."/>
            <person name="Hibbett D.S."/>
            <person name="Hoffmeister D."/>
            <person name="Hogberg N."/>
            <person name="Martin F."/>
            <person name="Grigoriev I.V."/>
            <person name="Watkinson S.C."/>
        </authorList>
    </citation>
    <scope>NUCLEOTIDE SEQUENCE</scope>
    <source>
        <strain evidence="3">S7.9</strain>
    </source>
</reference>
<dbReference type="KEGG" id="sla:SERLADRAFT_447340"/>
<name>F8NQ76_SERL9</name>
<dbReference type="HOGENOM" id="CLU_016972_1_1_1"/>
<dbReference type="GO" id="GO:0004553">
    <property type="term" value="F:hydrolase activity, hydrolyzing O-glycosyl compounds"/>
    <property type="evidence" value="ECO:0007669"/>
    <property type="project" value="InterPro"/>
</dbReference>